<dbReference type="PANTHER" id="PTHR11017">
    <property type="entry name" value="LEUCINE-RICH REPEAT-CONTAINING PROTEIN"/>
    <property type="match status" value="1"/>
</dbReference>
<accession>A0A2P6PKF4</accession>
<dbReference type="SUPFAM" id="SSF52200">
    <property type="entry name" value="Toll/Interleukin receptor TIR domain"/>
    <property type="match status" value="1"/>
</dbReference>
<keyword evidence="2" id="KW-0378">Hydrolase</keyword>
<dbReference type="Gene3D" id="3.40.50.10140">
    <property type="entry name" value="Toll/interleukin-1 receptor homology (TIR) domain"/>
    <property type="match status" value="1"/>
</dbReference>
<dbReference type="GO" id="GO:0016787">
    <property type="term" value="F:hydrolase activity"/>
    <property type="evidence" value="ECO:0007669"/>
    <property type="project" value="UniProtKB-KW"/>
</dbReference>
<comment type="caution">
    <text evidence="2">The sequence shown here is derived from an EMBL/GenBank/DDBJ whole genome shotgun (WGS) entry which is preliminary data.</text>
</comment>
<dbReference type="InterPro" id="IPR035897">
    <property type="entry name" value="Toll_tir_struct_dom_sf"/>
</dbReference>
<dbReference type="InterPro" id="IPR027417">
    <property type="entry name" value="P-loop_NTPase"/>
</dbReference>
<dbReference type="OMA" id="EHSRNWC"/>
<reference evidence="2 3" key="1">
    <citation type="journal article" date="2018" name="Nat. Genet.">
        <title>The Rosa genome provides new insights in the design of modern roses.</title>
        <authorList>
            <person name="Bendahmane M."/>
        </authorList>
    </citation>
    <scope>NUCLEOTIDE SEQUENCE [LARGE SCALE GENOMIC DNA]</scope>
    <source>
        <strain evidence="3">cv. Old Blush</strain>
    </source>
</reference>
<evidence type="ECO:0000259" key="1">
    <source>
        <dbReference type="PROSITE" id="PS50104"/>
    </source>
</evidence>
<keyword evidence="3" id="KW-1185">Reference proteome</keyword>
<dbReference type="InterPro" id="IPR002182">
    <property type="entry name" value="NB-ARC"/>
</dbReference>
<dbReference type="Pfam" id="PF01582">
    <property type="entry name" value="TIR"/>
    <property type="match status" value="1"/>
</dbReference>
<organism evidence="2 3">
    <name type="scientific">Rosa chinensis</name>
    <name type="common">China rose</name>
    <dbReference type="NCBI Taxonomy" id="74649"/>
    <lineage>
        <taxon>Eukaryota</taxon>
        <taxon>Viridiplantae</taxon>
        <taxon>Streptophyta</taxon>
        <taxon>Embryophyta</taxon>
        <taxon>Tracheophyta</taxon>
        <taxon>Spermatophyta</taxon>
        <taxon>Magnoliopsida</taxon>
        <taxon>eudicotyledons</taxon>
        <taxon>Gunneridae</taxon>
        <taxon>Pentapetalae</taxon>
        <taxon>rosids</taxon>
        <taxon>fabids</taxon>
        <taxon>Rosales</taxon>
        <taxon>Rosaceae</taxon>
        <taxon>Rosoideae</taxon>
        <taxon>Rosoideae incertae sedis</taxon>
        <taxon>Rosa</taxon>
    </lineage>
</organism>
<dbReference type="GO" id="GO:0007165">
    <property type="term" value="P:signal transduction"/>
    <property type="evidence" value="ECO:0007669"/>
    <property type="project" value="InterPro"/>
</dbReference>
<evidence type="ECO:0000313" key="3">
    <source>
        <dbReference type="Proteomes" id="UP000238479"/>
    </source>
</evidence>
<dbReference type="GO" id="GO:0006952">
    <property type="term" value="P:defense response"/>
    <property type="evidence" value="ECO:0007669"/>
    <property type="project" value="InterPro"/>
</dbReference>
<dbReference type="GO" id="GO:0043531">
    <property type="term" value="F:ADP binding"/>
    <property type="evidence" value="ECO:0007669"/>
    <property type="project" value="InterPro"/>
</dbReference>
<protein>
    <submittedName>
        <fullName evidence="2">Putative TIR domain, P-loop containing nucleoside triphosphate hydrolase</fullName>
    </submittedName>
</protein>
<dbReference type="Gene3D" id="3.40.50.300">
    <property type="entry name" value="P-loop containing nucleotide triphosphate hydrolases"/>
    <property type="match status" value="1"/>
</dbReference>
<dbReference type="STRING" id="74649.A0A2P6PKF4"/>
<gene>
    <name evidence="2" type="ORF">RchiOBHm_Chr6g0250021</name>
</gene>
<dbReference type="PROSITE" id="PS50104">
    <property type="entry name" value="TIR"/>
    <property type="match status" value="1"/>
</dbReference>
<evidence type="ECO:0000313" key="2">
    <source>
        <dbReference type="EMBL" id="PRQ22413.1"/>
    </source>
</evidence>
<dbReference type="InterPro" id="IPR044974">
    <property type="entry name" value="Disease_R_plants"/>
</dbReference>
<dbReference type="SUPFAM" id="SSF52540">
    <property type="entry name" value="P-loop containing nucleoside triphosphate hydrolases"/>
    <property type="match status" value="1"/>
</dbReference>
<name>A0A2P6PKF4_ROSCH</name>
<proteinExistence type="predicted"/>
<dbReference type="InterPro" id="IPR000157">
    <property type="entry name" value="TIR_dom"/>
</dbReference>
<dbReference type="Proteomes" id="UP000238479">
    <property type="component" value="Chromosome 6"/>
</dbReference>
<dbReference type="AlphaFoldDB" id="A0A2P6PKF4"/>
<dbReference type="Pfam" id="PF00931">
    <property type="entry name" value="NB-ARC"/>
    <property type="match status" value="1"/>
</dbReference>
<dbReference type="Gramene" id="PRQ22413">
    <property type="protein sequence ID" value="PRQ22413"/>
    <property type="gene ID" value="RchiOBHm_Chr6g0250021"/>
</dbReference>
<dbReference type="PRINTS" id="PR00364">
    <property type="entry name" value="DISEASERSIST"/>
</dbReference>
<sequence length="213" mass="24774">MKARETVLPIFYDVDPSDVRKQTRSFKKAFENHEKRFWDDEEQVQRWRYALTEVASFSGWNSKEQYESKLIRDIVQVIWGKLQSTSFSYARNLVGIYPRYQQPLNFLLGVGVDDVCFIGIWAMGGIGKTTMVRAVYEIISREFEVSFLLTDVRESVEKSGLLNLQKQLLSGIWTEEADISDLHEGATIIRRLLRHRKVLLILDDVDHSSIEPL</sequence>
<dbReference type="EMBL" id="PDCK01000044">
    <property type="protein sequence ID" value="PRQ22413.1"/>
    <property type="molecule type" value="Genomic_DNA"/>
</dbReference>
<dbReference type="PANTHER" id="PTHR11017:SF527">
    <property type="entry name" value="TMV RESISTANCE PROTEIN N-LIKE"/>
    <property type="match status" value="1"/>
</dbReference>
<feature type="domain" description="TIR" evidence="1">
    <location>
        <begin position="1"/>
        <end position="82"/>
    </location>
</feature>